<accession>A0A6J5M726</accession>
<protein>
    <submittedName>
        <fullName evidence="1">Uncharacterized protein</fullName>
    </submittedName>
</protein>
<organism evidence="1">
    <name type="scientific">uncultured Caudovirales phage</name>
    <dbReference type="NCBI Taxonomy" id="2100421"/>
    <lineage>
        <taxon>Viruses</taxon>
        <taxon>Duplodnaviria</taxon>
        <taxon>Heunggongvirae</taxon>
        <taxon>Uroviricota</taxon>
        <taxon>Caudoviricetes</taxon>
        <taxon>Peduoviridae</taxon>
        <taxon>Maltschvirus</taxon>
        <taxon>Maltschvirus maltsch</taxon>
    </lineage>
</organism>
<evidence type="ECO:0000313" key="1">
    <source>
        <dbReference type="EMBL" id="CAB4139639.1"/>
    </source>
</evidence>
<reference evidence="1" key="1">
    <citation type="submission" date="2020-04" db="EMBL/GenBank/DDBJ databases">
        <authorList>
            <person name="Chiriac C."/>
            <person name="Salcher M."/>
            <person name="Ghai R."/>
            <person name="Kavagutti S V."/>
        </authorList>
    </citation>
    <scope>NUCLEOTIDE SEQUENCE</scope>
</reference>
<proteinExistence type="predicted"/>
<name>A0A6J5M726_9CAUD</name>
<dbReference type="EMBL" id="LR796351">
    <property type="protein sequence ID" value="CAB4139639.1"/>
    <property type="molecule type" value="Genomic_DNA"/>
</dbReference>
<gene>
    <name evidence="1" type="ORF">UFOVP338_68</name>
</gene>
<sequence length="82" mass="9753">MTLFDLNSLNQNRYIKDRQAIIATYEKQLIKKEKSFKKLALLLEDFDNYTPYRRKRLAELKGSIQVLKNNISFNKDMLAVLQ</sequence>